<dbReference type="SUPFAM" id="SSF51161">
    <property type="entry name" value="Trimeric LpxA-like enzymes"/>
    <property type="match status" value="1"/>
</dbReference>
<dbReference type="InterPro" id="IPR001451">
    <property type="entry name" value="Hexapep"/>
</dbReference>
<dbReference type="AlphaFoldDB" id="A0A1C4FRE5"/>
<evidence type="ECO:0000313" key="2">
    <source>
        <dbReference type="Proteomes" id="UP000198515"/>
    </source>
</evidence>
<dbReference type="GO" id="GO:0016740">
    <property type="term" value="F:transferase activity"/>
    <property type="evidence" value="ECO:0007669"/>
    <property type="project" value="UniProtKB-KW"/>
</dbReference>
<dbReference type="EMBL" id="FMBC01000041">
    <property type="protein sequence ID" value="SCC58452.1"/>
    <property type="molecule type" value="Genomic_DNA"/>
</dbReference>
<proteinExistence type="predicted"/>
<reference evidence="2" key="1">
    <citation type="submission" date="2016-08" db="EMBL/GenBank/DDBJ databases">
        <authorList>
            <person name="Varghese N."/>
            <person name="Submissions Spin"/>
        </authorList>
    </citation>
    <scope>NUCLEOTIDE SEQUENCE [LARGE SCALE GENOMIC DNA]</scope>
    <source>
        <strain evidence="2">REICA_142</strain>
    </source>
</reference>
<keyword evidence="1" id="KW-0808">Transferase</keyword>
<evidence type="ECO:0000313" key="1">
    <source>
        <dbReference type="EMBL" id="SCC58452.1"/>
    </source>
</evidence>
<dbReference type="Gene3D" id="2.160.10.10">
    <property type="entry name" value="Hexapeptide repeat proteins"/>
    <property type="match status" value="1"/>
</dbReference>
<dbReference type="Proteomes" id="UP000198515">
    <property type="component" value="Unassembled WGS sequence"/>
</dbReference>
<dbReference type="Pfam" id="PF00132">
    <property type="entry name" value="Hexapep"/>
    <property type="match status" value="1"/>
</dbReference>
<sequence length="84" mass="8753">MVINKNVATDDDFANRYGTTIGNGGLKAQACPVSDNGVELGANAVLLGDITIDNNVMIGAGSVALDSIPDHMLVGKKRRVEVIK</sequence>
<accession>A0A1C4FRE5</accession>
<organism evidence="1 2">
    <name type="scientific">Kosakonia oryziphila</name>
    <dbReference type="NCBI Taxonomy" id="1005667"/>
    <lineage>
        <taxon>Bacteria</taxon>
        <taxon>Pseudomonadati</taxon>
        <taxon>Pseudomonadota</taxon>
        <taxon>Gammaproteobacteria</taxon>
        <taxon>Enterobacterales</taxon>
        <taxon>Enterobacteriaceae</taxon>
        <taxon>Kosakonia</taxon>
    </lineage>
</organism>
<dbReference type="InterPro" id="IPR011004">
    <property type="entry name" value="Trimer_LpxA-like_sf"/>
</dbReference>
<keyword evidence="2" id="KW-1185">Reference proteome</keyword>
<protein>
    <submittedName>
        <fullName evidence="1">Transferase hexapeptide (Six repeat-containing protein)</fullName>
    </submittedName>
</protein>
<name>A0A1C4FRE5_9ENTR</name>
<gene>
    <name evidence="1" type="ORF">GA0061070_104124</name>
</gene>